<dbReference type="GO" id="GO:0006893">
    <property type="term" value="P:Golgi to plasma membrane transport"/>
    <property type="evidence" value="ECO:0007669"/>
    <property type="project" value="TreeGrafter"/>
</dbReference>
<keyword evidence="3 4" id="KW-0175">Coiled coil</keyword>
<reference evidence="9" key="1">
    <citation type="submission" date="2025-08" db="UniProtKB">
        <authorList>
            <consortium name="RefSeq"/>
        </authorList>
    </citation>
    <scope>IDENTIFICATION</scope>
    <source>
        <tissue evidence="9">Whole organism</tissue>
    </source>
</reference>
<dbReference type="PANTHER" id="PTHR16441:SF0">
    <property type="entry name" value="COILED-COIL DOMAIN-CONTAINING PROTEIN 93"/>
    <property type="match status" value="1"/>
</dbReference>
<protein>
    <recommendedName>
        <fullName evidence="2">Coiled-coil domain-containing protein 93</fullName>
    </recommendedName>
</protein>
<feature type="domain" description="CCDC93 coiled-coil" evidence="6">
    <location>
        <begin position="187"/>
        <end position="604"/>
    </location>
</feature>
<dbReference type="OrthoDB" id="16092at2759"/>
<evidence type="ECO:0000256" key="4">
    <source>
        <dbReference type="SAM" id="Coils"/>
    </source>
</evidence>
<dbReference type="AlphaFoldDB" id="A0A6J1TFV3"/>
<evidence type="ECO:0000256" key="1">
    <source>
        <dbReference type="ARBA" id="ARBA00007219"/>
    </source>
</evidence>
<dbReference type="Pfam" id="PF21673">
    <property type="entry name" value="CCDC93_N"/>
    <property type="match status" value="1"/>
</dbReference>
<dbReference type="Proteomes" id="UP000504606">
    <property type="component" value="Unplaced"/>
</dbReference>
<evidence type="ECO:0000256" key="3">
    <source>
        <dbReference type="ARBA" id="ARBA00023054"/>
    </source>
</evidence>
<dbReference type="RefSeq" id="XP_026292369.1">
    <property type="nucleotide sequence ID" value="XM_026436584.2"/>
</dbReference>
<evidence type="ECO:0000259" key="6">
    <source>
        <dbReference type="Pfam" id="PF09762"/>
    </source>
</evidence>
<feature type="coiled-coil region" evidence="4">
    <location>
        <begin position="318"/>
        <end position="402"/>
    </location>
</feature>
<comment type="similarity">
    <text evidence="1">Belongs to the CCDC93 family.</text>
</comment>
<feature type="domain" description="CCDC93 N-terminal" evidence="7">
    <location>
        <begin position="37"/>
        <end position="143"/>
    </location>
</feature>
<evidence type="ECO:0000313" key="9">
    <source>
        <dbReference type="RefSeq" id="XP_026292369.1"/>
    </source>
</evidence>
<dbReference type="InterPro" id="IPR039116">
    <property type="entry name" value="CCDC93"/>
</dbReference>
<dbReference type="CTD" id="36808"/>
<dbReference type="InterPro" id="IPR019159">
    <property type="entry name" value="CCDC93_CC"/>
</dbReference>
<proteinExistence type="inferred from homology"/>
<evidence type="ECO:0000256" key="2">
    <source>
        <dbReference type="ARBA" id="ARBA00016765"/>
    </source>
</evidence>
<feature type="region of interest" description="Disordered" evidence="5">
    <location>
        <begin position="222"/>
        <end position="251"/>
    </location>
</feature>
<accession>A0A6J1TFV3</accession>
<gene>
    <name evidence="9" type="primary">LOC113216765</name>
</gene>
<dbReference type="InterPro" id="IPR048747">
    <property type="entry name" value="CCDC93_N"/>
</dbReference>
<organism evidence="8 9">
    <name type="scientific">Frankliniella occidentalis</name>
    <name type="common">Western flower thrips</name>
    <name type="synonym">Euthrips occidentalis</name>
    <dbReference type="NCBI Taxonomy" id="133901"/>
    <lineage>
        <taxon>Eukaryota</taxon>
        <taxon>Metazoa</taxon>
        <taxon>Ecdysozoa</taxon>
        <taxon>Arthropoda</taxon>
        <taxon>Hexapoda</taxon>
        <taxon>Insecta</taxon>
        <taxon>Pterygota</taxon>
        <taxon>Neoptera</taxon>
        <taxon>Paraneoptera</taxon>
        <taxon>Thysanoptera</taxon>
        <taxon>Terebrantia</taxon>
        <taxon>Thripoidea</taxon>
        <taxon>Thripidae</taxon>
        <taxon>Frankliniella</taxon>
    </lineage>
</organism>
<evidence type="ECO:0000256" key="5">
    <source>
        <dbReference type="SAM" id="MobiDB-lite"/>
    </source>
</evidence>
<name>A0A6J1TFV3_FRAOC</name>
<feature type="compositionally biased region" description="Low complexity" evidence="5">
    <location>
        <begin position="234"/>
        <end position="249"/>
    </location>
</feature>
<feature type="coiled-coil region" evidence="4">
    <location>
        <begin position="539"/>
        <end position="573"/>
    </location>
</feature>
<dbReference type="Pfam" id="PF09762">
    <property type="entry name" value="CCDC93_CC"/>
    <property type="match status" value="1"/>
</dbReference>
<dbReference type="GeneID" id="113216765"/>
<evidence type="ECO:0000259" key="7">
    <source>
        <dbReference type="Pfam" id="PF21673"/>
    </source>
</evidence>
<dbReference type="PANTHER" id="PTHR16441">
    <property type="entry name" value="FIDIPIDINE"/>
    <property type="match status" value="1"/>
</dbReference>
<evidence type="ECO:0000313" key="8">
    <source>
        <dbReference type="Proteomes" id="UP000504606"/>
    </source>
</evidence>
<dbReference type="KEGG" id="foc:113216765"/>
<sequence length="613" mass="69978">MSGTASIFSPRLKAGVRMSTKLDADGNEVEVEVREDEEQQIKLQETLDLLVAAGYFRARIKGLSPFDKVVGGLTWCIEMCNVDIDVDLLFQENLTIGQRISLTEKIVAVLPDMKCPHRIEPHQIQGLDFIHIFPVIQWLVKRSMETRAERAERMRAHAVDQYKRFYSTDTKDAQILATASNVRQVQETYRPQRRFRRQVPAQPDEDFNTRVHGTLLEYGPLSSPPFLQGRGKGQEASADSESELSSQLQEQEKTEELRVKALMKNMASTEDQESRLSAGLVGSIVNLQAEEIAQAARHYEKLQATFEAAPQTASARALQALTRQQEMLKEKESKLQVEAEELRRSLQEAENRIVIAKNQQFDLNEQLQQLNITGNRSTVQKLQSLVETYDSLKEQEARFRDQCRSELARLQALAAEAAEGRTGTEGIDVTELGSTLASEKEALVSVRLRLARATRAAASLQRQLDDVPGRAELAQYQRRFLELYSQVAAKHKETKQFYTLYNTLSDTKLYMEKELNLLDSILENYHEALSSPSMREQFIKQFEGIVENVKQNKMKIEQRRNEERMRRDKLNKQQVALLELERSYVAAVRQLTVECRKNAVLLAQLRASETMSK</sequence>
<keyword evidence="8" id="KW-1185">Reference proteome</keyword>